<dbReference type="Gene3D" id="3.60.15.10">
    <property type="entry name" value="Ribonuclease Z/Hydroxyacylglutathione hydrolase-like"/>
    <property type="match status" value="1"/>
</dbReference>
<dbReference type="PANTHER" id="PTHR43546">
    <property type="entry name" value="UPF0173 METAL-DEPENDENT HYDROLASE MJ1163-RELATED"/>
    <property type="match status" value="1"/>
</dbReference>
<protein>
    <submittedName>
        <fullName evidence="2">MBL fold metallo-hydrolase</fullName>
    </submittedName>
</protein>
<dbReference type="Pfam" id="PF13483">
    <property type="entry name" value="Lactamase_B_3"/>
    <property type="match status" value="1"/>
</dbReference>
<sequence>MAFDKTTVLFDPFIYTSSTDENFKVLTPCPLTEKDLGKVDLILVSQEHFDHFDKKAIESIAKQHNSVVVSHESVLNELSLPPSQIKPVKIGDLFSCRGVNVEVKSAHQPNSFYPVSFLLEQGGKKVFFAGDTHLTDQFSEVRADVALLPIGGNLTMDVTDAVKAAKTIKPAYAIPMHYNTFPIIQADPLEFSQRIEKSILKTKPVILKPGETFEF</sequence>
<dbReference type="InterPro" id="IPR050114">
    <property type="entry name" value="UPF0173_UPF0282_UlaG_hydrolase"/>
</dbReference>
<comment type="caution">
    <text evidence="1">The sequence shown here is derived from an EMBL/GenBank/DDBJ whole genome shotgun (WGS) entry which is preliminary data.</text>
</comment>
<evidence type="ECO:0000313" key="2">
    <source>
        <dbReference type="EMBL" id="MBS3059597.1"/>
    </source>
</evidence>
<organism evidence="1 3">
    <name type="scientific">Candidatus Iainarchaeum sp</name>
    <dbReference type="NCBI Taxonomy" id="3101447"/>
    <lineage>
        <taxon>Archaea</taxon>
        <taxon>Candidatus Iainarchaeota</taxon>
        <taxon>Candidatus Iainarchaeia</taxon>
        <taxon>Candidatus Iainarchaeales</taxon>
        <taxon>Candidatus Iainarchaeaceae</taxon>
        <taxon>Candidatus Iainarchaeum</taxon>
    </lineage>
</organism>
<name>A0A7J4IRI5_9ARCH</name>
<reference evidence="2" key="2">
    <citation type="submission" date="2021-03" db="EMBL/GenBank/DDBJ databases">
        <authorList>
            <person name="Jaffe A."/>
        </authorList>
    </citation>
    <scope>NUCLEOTIDE SEQUENCE</scope>
    <source>
        <strain evidence="2">RIFCSPHIGHO2_01_FULL_GW2011_AR10_43_9</strain>
    </source>
</reference>
<accession>A0A7J4IRI5</accession>
<gene>
    <name evidence="1" type="ORF">HA237_01990</name>
    <name evidence="2" type="ORF">J4224_04200</name>
</gene>
<proteinExistence type="predicted"/>
<dbReference type="Proteomes" id="UP000577419">
    <property type="component" value="Unassembled WGS sequence"/>
</dbReference>
<dbReference type="EMBL" id="JAGVWF010000059">
    <property type="protein sequence ID" value="MBS3059597.1"/>
    <property type="molecule type" value="Genomic_DNA"/>
</dbReference>
<reference evidence="2" key="3">
    <citation type="submission" date="2021-05" db="EMBL/GenBank/DDBJ databases">
        <title>Protein family content uncovers lineage relationships and bacterial pathway maintenance mechanisms in DPANN archaea.</title>
        <authorList>
            <person name="Castelle C.J."/>
            <person name="Meheust R."/>
            <person name="Jaffe A.L."/>
            <person name="Seitz K."/>
            <person name="Gong X."/>
            <person name="Baker B.J."/>
            <person name="Banfield J.F."/>
        </authorList>
    </citation>
    <scope>NUCLEOTIDE SEQUENCE</scope>
    <source>
        <strain evidence="2">RIFCSPHIGHO2_01_FULL_GW2011_AR10_43_9</strain>
    </source>
</reference>
<evidence type="ECO:0000313" key="1">
    <source>
        <dbReference type="EMBL" id="HIH08121.1"/>
    </source>
</evidence>
<evidence type="ECO:0000313" key="3">
    <source>
        <dbReference type="Proteomes" id="UP000577419"/>
    </source>
</evidence>
<dbReference type="EMBL" id="DUFG01000013">
    <property type="protein sequence ID" value="HIH08121.1"/>
    <property type="molecule type" value="Genomic_DNA"/>
</dbReference>
<dbReference type="AlphaFoldDB" id="A0A7J4IRI5"/>
<reference evidence="3" key="1">
    <citation type="journal article" date="2020" name="bioRxiv">
        <title>A rank-normalized archaeal taxonomy based on genome phylogeny resolves widespread incomplete and uneven classifications.</title>
        <authorList>
            <person name="Rinke C."/>
            <person name="Chuvochina M."/>
            <person name="Mussig A.J."/>
            <person name="Chaumeil P.-A."/>
            <person name="Waite D.W."/>
            <person name="Whitman W.B."/>
            <person name="Parks D.H."/>
            <person name="Hugenholtz P."/>
        </authorList>
    </citation>
    <scope>NUCLEOTIDE SEQUENCE [LARGE SCALE GENOMIC DNA]</scope>
</reference>
<dbReference type="PANTHER" id="PTHR43546:SF3">
    <property type="entry name" value="UPF0173 METAL-DEPENDENT HYDROLASE MJ1163"/>
    <property type="match status" value="1"/>
</dbReference>
<dbReference type="Proteomes" id="UP000683213">
    <property type="component" value="Unassembled WGS sequence"/>
</dbReference>
<dbReference type="SUPFAM" id="SSF56281">
    <property type="entry name" value="Metallo-hydrolase/oxidoreductase"/>
    <property type="match status" value="1"/>
</dbReference>
<dbReference type="InterPro" id="IPR036866">
    <property type="entry name" value="RibonucZ/Hydroxyglut_hydro"/>
</dbReference>